<dbReference type="OrthoDB" id="3203519at2"/>
<evidence type="ECO:0000313" key="4">
    <source>
        <dbReference type="Proteomes" id="UP000345527"/>
    </source>
</evidence>
<evidence type="ECO:0000313" key="5">
    <source>
        <dbReference type="Proteomes" id="UP000374630"/>
    </source>
</evidence>
<proteinExistence type="predicted"/>
<dbReference type="Proteomes" id="UP000374630">
    <property type="component" value="Unassembled WGS sequence"/>
</dbReference>
<keyword evidence="1" id="KW-0472">Membrane</keyword>
<keyword evidence="1" id="KW-0812">Transmembrane</keyword>
<keyword evidence="1" id="KW-1133">Transmembrane helix</keyword>
<evidence type="ECO:0000256" key="1">
    <source>
        <dbReference type="SAM" id="Phobius"/>
    </source>
</evidence>
<accession>A0A5J5DVW1</accession>
<dbReference type="Pfam" id="PF13196">
    <property type="entry name" value="DUF4012"/>
    <property type="match status" value="1"/>
</dbReference>
<feature type="transmembrane region" description="Helical" evidence="1">
    <location>
        <begin position="18"/>
        <end position="37"/>
    </location>
</feature>
<dbReference type="InterPro" id="IPR025101">
    <property type="entry name" value="DUF4012"/>
</dbReference>
<comment type="caution">
    <text evidence="3">The sequence shown here is derived from an EMBL/GenBank/DDBJ whole genome shotgun (WGS) entry which is preliminary data.</text>
</comment>
<dbReference type="EMBL" id="RZOA01000019">
    <property type="protein sequence ID" value="KAA8822251.1"/>
    <property type="molecule type" value="Genomic_DNA"/>
</dbReference>
<keyword evidence="5" id="KW-1185">Reference proteome</keyword>
<organism evidence="3 4">
    <name type="scientific">Bifidobacterium vespertilionis</name>
    <dbReference type="NCBI Taxonomy" id="2562524"/>
    <lineage>
        <taxon>Bacteria</taxon>
        <taxon>Bacillati</taxon>
        <taxon>Actinomycetota</taxon>
        <taxon>Actinomycetes</taxon>
        <taxon>Bifidobacteriales</taxon>
        <taxon>Bifidobacteriaceae</taxon>
        <taxon>Bifidobacterium</taxon>
    </lineage>
</organism>
<dbReference type="AlphaFoldDB" id="A0A5J5DVW1"/>
<name>A0A5J5DVW1_9BIFI</name>
<gene>
    <name evidence="3" type="ORF">EM848_09020</name>
    <name evidence="2" type="ORF">EMO90_06275</name>
</gene>
<evidence type="ECO:0000313" key="2">
    <source>
        <dbReference type="EMBL" id="KAA8820782.1"/>
    </source>
</evidence>
<sequence>MSAEHIRRIKRRKRIRRILIGVLIIVLAIAAVAGWFVSSALKAKGEVEAAVAQAGNIQSQVLGGDVEAAKASISALSDHIDATYQQTKSPVWAMATVIPKYGSDVKAVREVMSILEDVSNNALPKLSKSVEGLDLTRIGIKDGAVDLGNMASIATDLTAANKSIADANVKLRNVGGTNIPQLTEALDTAKAKFADLSSLVDLGARTANLMPAMFDLSPTGANDSDGRNYLVLVQNNAELRATGGIFGSWGVLNVRDGKLSMGAFQPAKKLPNGTPGVTLTAEEKSLFTGKMVIYQQDPDFTPDFPRAAQISAAMWKALDAQDTGGEGQNVDGVISIDPVFLQHLLAVTGPVTLQDGTQLDGQNTAQTLLNSTYMRITDGDAQNAFFSAAATRVFNHMITTAGGNNAGLVKAVQDSVKNGHIYLWSAHEDEQKQVEGTAISGELVTNPADPVTGVYFNDGTMGKMDWYLKREVTAEYDKTYPTGAKQYTVHIKLTNTADPSSAANLPELIRGYEEGDSKKPRHGEIVTAAYVYAPAGGRLVDWQLTGAGAGNGDFDAVTVHNELTVGVKHITLQPGETFEATVHVMTSPLVEPEREMILRQTPLID</sequence>
<reference evidence="4 5" key="1">
    <citation type="journal article" date="2019" name="Syst. Appl. Microbiol.">
        <title>Characterization of Bifidobacterium species in feaces of the Egyptian fruit bat: Description of B. vespertilionis sp. nov. and B. rousetti sp. nov.</title>
        <authorList>
            <person name="Modesto M."/>
            <person name="Satti M."/>
            <person name="Watanabe K."/>
            <person name="Puglisi E."/>
            <person name="Morelli L."/>
            <person name="Huang C.-H."/>
            <person name="Liou J.-S."/>
            <person name="Miyashita M."/>
            <person name="Tamura T."/>
            <person name="Saito S."/>
            <person name="Mori K."/>
            <person name="Huang L."/>
            <person name="Sciavilla P."/>
            <person name="Sandri C."/>
            <person name="Spiezio C."/>
            <person name="Vitali F."/>
            <person name="Cavalieri D."/>
            <person name="Perpetuini G."/>
            <person name="Tofalo R."/>
            <person name="Bonetti A."/>
            <person name="Arita M."/>
            <person name="Mattarelli P."/>
        </authorList>
    </citation>
    <scope>NUCLEOTIDE SEQUENCE [LARGE SCALE GENOMIC DNA]</scope>
    <source>
        <strain evidence="2 5">RST16</strain>
        <strain evidence="3 4">RST8</strain>
    </source>
</reference>
<dbReference type="Proteomes" id="UP000345527">
    <property type="component" value="Unassembled WGS sequence"/>
</dbReference>
<protein>
    <submittedName>
        <fullName evidence="3">DUF4012 domain-containing protein</fullName>
    </submittedName>
</protein>
<evidence type="ECO:0000313" key="3">
    <source>
        <dbReference type="EMBL" id="KAA8822251.1"/>
    </source>
</evidence>
<dbReference type="EMBL" id="RZNZ01000007">
    <property type="protein sequence ID" value="KAA8820782.1"/>
    <property type="molecule type" value="Genomic_DNA"/>
</dbReference>